<sequence>MVKEVYAACSGFLDCLRGIATPGLNVGTEKRLFTRIISDFLPSILTIAGFITVIVIVISGIQFILSSGNPEATATARGRLIFALVGFALIVLAYAILQIVNMLFLGTGVAA</sequence>
<gene>
    <name evidence="2" type="ORF">A3D07_00430</name>
</gene>
<protein>
    <submittedName>
        <fullName evidence="2">Uncharacterized protein</fullName>
    </submittedName>
</protein>
<accession>A0A1F5GK48</accession>
<comment type="caution">
    <text evidence="2">The sequence shown here is derived from an EMBL/GenBank/DDBJ whole genome shotgun (WGS) entry which is preliminary data.</text>
</comment>
<dbReference type="InterPro" id="IPR043993">
    <property type="entry name" value="T4SS_pilin"/>
</dbReference>
<dbReference type="EMBL" id="MFBF01000001">
    <property type="protein sequence ID" value="OGD92258.1"/>
    <property type="molecule type" value="Genomic_DNA"/>
</dbReference>
<keyword evidence="1" id="KW-1133">Transmembrane helix</keyword>
<dbReference type="AlphaFoldDB" id="A0A1F5GK48"/>
<dbReference type="Proteomes" id="UP000177124">
    <property type="component" value="Unassembled WGS sequence"/>
</dbReference>
<dbReference type="Pfam" id="PF18895">
    <property type="entry name" value="T4SS_pilin"/>
    <property type="match status" value="1"/>
</dbReference>
<evidence type="ECO:0000256" key="1">
    <source>
        <dbReference type="SAM" id="Phobius"/>
    </source>
</evidence>
<dbReference type="STRING" id="1797716.A3D07_00430"/>
<evidence type="ECO:0000313" key="3">
    <source>
        <dbReference type="Proteomes" id="UP000177124"/>
    </source>
</evidence>
<keyword evidence="1" id="KW-0812">Transmembrane</keyword>
<organism evidence="2 3">
    <name type="scientific">Candidatus Curtissbacteria bacterium RIFCSPHIGHO2_02_FULL_42_15</name>
    <dbReference type="NCBI Taxonomy" id="1797716"/>
    <lineage>
        <taxon>Bacteria</taxon>
        <taxon>Candidatus Curtissiibacteriota</taxon>
    </lineage>
</organism>
<feature type="transmembrane region" description="Helical" evidence="1">
    <location>
        <begin position="80"/>
        <end position="105"/>
    </location>
</feature>
<feature type="transmembrane region" description="Helical" evidence="1">
    <location>
        <begin position="40"/>
        <end position="65"/>
    </location>
</feature>
<evidence type="ECO:0000313" key="2">
    <source>
        <dbReference type="EMBL" id="OGD92258.1"/>
    </source>
</evidence>
<reference evidence="2 3" key="1">
    <citation type="journal article" date="2016" name="Nat. Commun.">
        <title>Thousands of microbial genomes shed light on interconnected biogeochemical processes in an aquifer system.</title>
        <authorList>
            <person name="Anantharaman K."/>
            <person name="Brown C.T."/>
            <person name="Hug L.A."/>
            <person name="Sharon I."/>
            <person name="Castelle C.J."/>
            <person name="Probst A.J."/>
            <person name="Thomas B.C."/>
            <person name="Singh A."/>
            <person name="Wilkins M.J."/>
            <person name="Karaoz U."/>
            <person name="Brodie E.L."/>
            <person name="Williams K.H."/>
            <person name="Hubbard S.S."/>
            <person name="Banfield J.F."/>
        </authorList>
    </citation>
    <scope>NUCLEOTIDE SEQUENCE [LARGE SCALE GENOMIC DNA]</scope>
</reference>
<name>A0A1F5GK48_9BACT</name>
<proteinExistence type="predicted"/>
<keyword evidence="1" id="KW-0472">Membrane</keyword>